<evidence type="ECO:0000256" key="2">
    <source>
        <dbReference type="ARBA" id="ARBA00030244"/>
    </source>
</evidence>
<feature type="region of interest" description="Disordered" evidence="3">
    <location>
        <begin position="1"/>
        <end position="46"/>
    </location>
</feature>
<dbReference type="PANTHER" id="PTHR48407">
    <property type="entry name" value="CRANIOFACIAL DEVELOPMENT PROTEIN 1"/>
    <property type="match status" value="1"/>
</dbReference>
<dbReference type="Pfam" id="PF07572">
    <property type="entry name" value="BCNT"/>
    <property type="match status" value="1"/>
</dbReference>
<feature type="region of interest" description="Disordered" evidence="3">
    <location>
        <begin position="65"/>
        <end position="102"/>
    </location>
</feature>
<organism evidence="5">
    <name type="scientific">Schistocephalus solidus</name>
    <name type="common">Tapeworm</name>
    <dbReference type="NCBI Taxonomy" id="70667"/>
    <lineage>
        <taxon>Eukaryota</taxon>
        <taxon>Metazoa</taxon>
        <taxon>Spiralia</taxon>
        <taxon>Lophotrochozoa</taxon>
        <taxon>Platyhelminthes</taxon>
        <taxon>Cestoda</taxon>
        <taxon>Eucestoda</taxon>
        <taxon>Diphyllobothriidea</taxon>
        <taxon>Diphyllobothriidae</taxon>
        <taxon>Schistocephalus</taxon>
    </lineage>
</organism>
<accession>A0A0V0JD82</accession>
<sequence length="218" mass="23887">MGDSDHSLDTSDEEYVPPVDVEDSSDDKAESSEDEEDLLPAVVKKSAPEKVLDRDAVWNEFLQETETATQRLPRETPATTKPLQTPSVCTNASGVSAAPSYLSTSSATKTSISASASSYVTSSTPSKRALASNDRLSDALKRLKSTALLPGAAPKLSTLEKSKRDWESFTQEEDIADELKLYNKGKYGYVARKAFESRASERQYAIVRELRLKGSQKR</sequence>
<protein>
    <recommendedName>
        <fullName evidence="1">Craniofacial development protein 1</fullName>
    </recommendedName>
    <alternativeName>
        <fullName evidence="2">Bucentaur</fullName>
    </alternativeName>
</protein>
<dbReference type="InterPro" id="IPR011421">
    <property type="entry name" value="BCNT-C"/>
</dbReference>
<dbReference type="PANTHER" id="PTHR48407:SF1">
    <property type="entry name" value="CRANIOFACIAL DEVELOPMENT PROTEIN 1"/>
    <property type="match status" value="1"/>
</dbReference>
<gene>
    <name evidence="5" type="primary">CFDP1</name>
    <name evidence="5" type="ORF">TR104289</name>
</gene>
<feature type="compositionally biased region" description="Polar residues" evidence="3">
    <location>
        <begin position="77"/>
        <end position="94"/>
    </location>
</feature>
<feature type="domain" description="BCNT-C" evidence="4">
    <location>
        <begin position="134"/>
        <end position="217"/>
    </location>
</feature>
<dbReference type="EMBL" id="GEEE01000218">
    <property type="protein sequence ID" value="JAP63007.1"/>
    <property type="molecule type" value="Transcribed_RNA"/>
</dbReference>
<evidence type="ECO:0000256" key="1">
    <source>
        <dbReference type="ARBA" id="ARBA00019033"/>
    </source>
</evidence>
<evidence type="ECO:0000313" key="5">
    <source>
        <dbReference type="EMBL" id="JAP63007.1"/>
    </source>
</evidence>
<dbReference type="InterPro" id="IPR027124">
    <property type="entry name" value="Swc5/CFDP1/2"/>
</dbReference>
<evidence type="ECO:0000256" key="3">
    <source>
        <dbReference type="SAM" id="MobiDB-lite"/>
    </source>
</evidence>
<dbReference type="AlphaFoldDB" id="A0A0V0JD82"/>
<reference evidence="5" key="1">
    <citation type="submission" date="2016-01" db="EMBL/GenBank/DDBJ databases">
        <title>Reference transcriptome for the parasite Schistocephalus solidus: insights into the molecular evolution of parasitism.</title>
        <authorList>
            <person name="Hebert F.O."/>
            <person name="Grambauer S."/>
            <person name="Barber I."/>
            <person name="Landry C.R."/>
            <person name="Aubin-Horth N."/>
        </authorList>
    </citation>
    <scope>NUCLEOTIDE SEQUENCE</scope>
</reference>
<proteinExistence type="predicted"/>
<evidence type="ECO:0000259" key="4">
    <source>
        <dbReference type="PROSITE" id="PS51279"/>
    </source>
</evidence>
<name>A0A0V0JD82_SCHSO</name>
<feature type="compositionally biased region" description="Acidic residues" evidence="3">
    <location>
        <begin position="10"/>
        <end position="25"/>
    </location>
</feature>
<dbReference type="PROSITE" id="PS51279">
    <property type="entry name" value="BCNT_C"/>
    <property type="match status" value="1"/>
</dbReference>
<dbReference type="GO" id="GO:0000812">
    <property type="term" value="C:Swr1 complex"/>
    <property type="evidence" value="ECO:0007669"/>
    <property type="project" value="TreeGrafter"/>
</dbReference>